<reference evidence="2 3" key="1">
    <citation type="submission" date="2014-04" db="EMBL/GenBank/DDBJ databases">
        <title>Evolutionary Origins and Diversification of the Mycorrhizal Mutualists.</title>
        <authorList>
            <consortium name="DOE Joint Genome Institute"/>
            <consortium name="Mycorrhizal Genomics Consortium"/>
            <person name="Kohler A."/>
            <person name="Kuo A."/>
            <person name="Nagy L.G."/>
            <person name="Floudas D."/>
            <person name="Copeland A."/>
            <person name="Barry K.W."/>
            <person name="Cichocki N."/>
            <person name="Veneault-Fourrey C."/>
            <person name="LaButti K."/>
            <person name="Lindquist E.A."/>
            <person name="Lipzen A."/>
            <person name="Lundell T."/>
            <person name="Morin E."/>
            <person name="Murat C."/>
            <person name="Riley R."/>
            <person name="Ohm R."/>
            <person name="Sun H."/>
            <person name="Tunlid A."/>
            <person name="Henrissat B."/>
            <person name="Grigoriev I.V."/>
            <person name="Hibbett D.S."/>
            <person name="Martin F."/>
        </authorList>
    </citation>
    <scope>NUCLEOTIDE SEQUENCE [LARGE SCALE GENOMIC DNA]</scope>
    <source>
        <strain evidence="2 3">Koide BX008</strain>
    </source>
</reference>
<evidence type="ECO:0008006" key="4">
    <source>
        <dbReference type="Google" id="ProtNLM"/>
    </source>
</evidence>
<evidence type="ECO:0000313" key="2">
    <source>
        <dbReference type="EMBL" id="KIL63517.1"/>
    </source>
</evidence>
<organism evidence="2 3">
    <name type="scientific">Amanita muscaria (strain Koide BX008)</name>
    <dbReference type="NCBI Taxonomy" id="946122"/>
    <lineage>
        <taxon>Eukaryota</taxon>
        <taxon>Fungi</taxon>
        <taxon>Dikarya</taxon>
        <taxon>Basidiomycota</taxon>
        <taxon>Agaricomycotina</taxon>
        <taxon>Agaricomycetes</taxon>
        <taxon>Agaricomycetidae</taxon>
        <taxon>Agaricales</taxon>
        <taxon>Pluteineae</taxon>
        <taxon>Amanitaceae</taxon>
        <taxon>Amanita</taxon>
    </lineage>
</organism>
<dbReference type="Proteomes" id="UP000054549">
    <property type="component" value="Unassembled WGS sequence"/>
</dbReference>
<gene>
    <name evidence="2" type="ORF">M378DRAFT_25012</name>
</gene>
<evidence type="ECO:0000256" key="1">
    <source>
        <dbReference type="SAM" id="MobiDB-lite"/>
    </source>
</evidence>
<keyword evidence="3" id="KW-1185">Reference proteome</keyword>
<dbReference type="HOGENOM" id="CLU_079686_0_0_1"/>
<sequence>MPPVINKTTAYIVPANELKWVCYLLLVLADILNNKTLFFSLQMRSQNMELYTASPDAAFMDRDPRNLFALRWDIHTFQFDSGNLVIVPMAGRMVVHFIGKSHESANLYHNQPFDTSNLSHEFLYARFAWAVIKNADAMADRKAFNLESGDADAVAEEVDGGGPSNPASGSKAPAGPEALELAEDMAKAAKAAPFFLEPDGIANPYTYEQMVWYPGYKSVQRRKLEYMNAHPNIRATRTMCIT</sequence>
<proteinExistence type="predicted"/>
<dbReference type="InParanoid" id="A0A0C2WPF9"/>
<dbReference type="AlphaFoldDB" id="A0A0C2WPF9"/>
<dbReference type="EMBL" id="KN818258">
    <property type="protein sequence ID" value="KIL63517.1"/>
    <property type="molecule type" value="Genomic_DNA"/>
</dbReference>
<protein>
    <recommendedName>
        <fullName evidence="4">HNH nuclease domain-containing protein</fullName>
    </recommendedName>
</protein>
<evidence type="ECO:0000313" key="3">
    <source>
        <dbReference type="Proteomes" id="UP000054549"/>
    </source>
</evidence>
<accession>A0A0C2WPF9</accession>
<dbReference type="OrthoDB" id="3065176at2759"/>
<name>A0A0C2WPF9_AMAMK</name>
<feature type="region of interest" description="Disordered" evidence="1">
    <location>
        <begin position="155"/>
        <end position="175"/>
    </location>
</feature>